<proteinExistence type="inferred from homology"/>
<name>A0A5B8UR81_9SPHI</name>
<evidence type="ECO:0000256" key="5">
    <source>
        <dbReference type="ARBA" id="ARBA00022801"/>
    </source>
</evidence>
<dbReference type="PANTHER" id="PTHR10030">
    <property type="entry name" value="ALPHA-L-FUCOSIDASE"/>
    <property type="match status" value="1"/>
</dbReference>
<dbReference type="EC" id="3.2.1.51" evidence="3"/>
<dbReference type="PIRSF" id="PIRSF001092">
    <property type="entry name" value="Alpha-L-fucosidase"/>
    <property type="match status" value="1"/>
</dbReference>
<feature type="domain" description="Alpha-L-fucosidase C-terminal" evidence="8">
    <location>
        <begin position="467"/>
        <end position="551"/>
    </location>
</feature>
<keyword evidence="6" id="KW-0326">Glycosidase</keyword>
<evidence type="ECO:0000259" key="8">
    <source>
        <dbReference type="Pfam" id="PF16757"/>
    </source>
</evidence>
<organism evidence="9 10">
    <name type="scientific">Mucilaginibacter ginsenosidivorans</name>
    <dbReference type="NCBI Taxonomy" id="398053"/>
    <lineage>
        <taxon>Bacteria</taxon>
        <taxon>Pseudomonadati</taxon>
        <taxon>Bacteroidota</taxon>
        <taxon>Sphingobacteriia</taxon>
        <taxon>Sphingobacteriales</taxon>
        <taxon>Sphingobacteriaceae</taxon>
        <taxon>Mucilaginibacter</taxon>
    </lineage>
</organism>
<comment type="similarity">
    <text evidence="2">Belongs to the glycosyl hydrolase 29 family.</text>
</comment>
<dbReference type="Gene3D" id="3.20.20.80">
    <property type="entry name" value="Glycosidases"/>
    <property type="match status" value="1"/>
</dbReference>
<dbReference type="GO" id="GO:0016139">
    <property type="term" value="P:glycoside catabolic process"/>
    <property type="evidence" value="ECO:0007669"/>
    <property type="project" value="TreeGrafter"/>
</dbReference>
<dbReference type="SUPFAM" id="SSF51445">
    <property type="entry name" value="(Trans)glycosidases"/>
    <property type="match status" value="1"/>
</dbReference>
<dbReference type="InterPro" id="IPR016286">
    <property type="entry name" value="FUC_metazoa-typ"/>
</dbReference>
<protein>
    <recommendedName>
        <fullName evidence="3">alpha-L-fucosidase</fullName>
        <ecNumber evidence="3">3.2.1.51</ecNumber>
    </recommendedName>
</protein>
<dbReference type="KEGG" id="mgin:FRZ54_02865"/>
<dbReference type="InterPro" id="IPR031919">
    <property type="entry name" value="Fucosidase_C"/>
</dbReference>
<keyword evidence="10" id="KW-1185">Reference proteome</keyword>
<dbReference type="InterPro" id="IPR017853">
    <property type="entry name" value="GH"/>
</dbReference>
<evidence type="ECO:0000256" key="4">
    <source>
        <dbReference type="ARBA" id="ARBA00022729"/>
    </source>
</evidence>
<dbReference type="OrthoDB" id="107551at2"/>
<keyword evidence="4" id="KW-0732">Signal</keyword>
<evidence type="ECO:0000256" key="1">
    <source>
        <dbReference type="ARBA" id="ARBA00004071"/>
    </source>
</evidence>
<sequence length="553" mass="63506">MKRRNLIKGMAAALPTLWLSRAMGNNIFEEQLLNEPIASGPFEPTWESLQKYQTPEWFRNAKFGIWAHWGPQCQPEAGDWYARGMYQEGSWQYKIHLQKYGHPSKFGFKDVINEWKAEKWDPEELVSLYKSAGAQYFMALANHHDNFDLYDSKYQNQWNATKVGPKKDLIGGWAKAARNNGLPFGVSVHASHAWRWYEVAQRSDKSGPYEGIPYDGKLSKADGKGKWWDGLDPQGLYAQNHPLSQGSLDDNFNSDQWDWGNGVYPPTNAYIEKFYNRTIELINKYNPDVVYFDDSQLPLWPVSDAGLRIAAHFYNKSIKEHGDLRVVLNGKKLNESQRKAMVWDIERGQANEIQPLPWQTDTCIGGWHYDRALYERDGYKSAKTIVQTLVDIVSKNGNLMLNIPVRGDGTIDEKERKIIEEIGRWMKANSESIYATRPWKAFGEGPAQEEAAKLSEQGFNEGKGKEFTYQDIRFAMKSDVVYATAMGWPEDGKLVIKSLAKTSEHFRREIQKIEWLPTRQSLSFERTENGLVVSLPERGADELTYANVIKIFS</sequence>
<feature type="domain" description="Glycoside hydrolase family 29 N-terminal" evidence="7">
    <location>
        <begin position="36"/>
        <end position="431"/>
    </location>
</feature>
<dbReference type="GO" id="GO:0006004">
    <property type="term" value="P:fucose metabolic process"/>
    <property type="evidence" value="ECO:0007669"/>
    <property type="project" value="InterPro"/>
</dbReference>
<keyword evidence="5" id="KW-0378">Hydrolase</keyword>
<accession>A0A5B8UR81</accession>
<dbReference type="Pfam" id="PF16757">
    <property type="entry name" value="Fucosidase_C"/>
    <property type="match status" value="1"/>
</dbReference>
<gene>
    <name evidence="9" type="ORF">FRZ54_02865</name>
</gene>
<evidence type="ECO:0000256" key="3">
    <source>
        <dbReference type="ARBA" id="ARBA00012662"/>
    </source>
</evidence>
<dbReference type="InterPro" id="IPR057739">
    <property type="entry name" value="Glyco_hydro_29_N"/>
</dbReference>
<dbReference type="Pfam" id="PF01120">
    <property type="entry name" value="Alpha_L_fucos"/>
    <property type="match status" value="1"/>
</dbReference>
<evidence type="ECO:0000313" key="10">
    <source>
        <dbReference type="Proteomes" id="UP000321479"/>
    </source>
</evidence>
<dbReference type="GO" id="GO:0005764">
    <property type="term" value="C:lysosome"/>
    <property type="evidence" value="ECO:0007669"/>
    <property type="project" value="TreeGrafter"/>
</dbReference>
<dbReference type="RefSeq" id="WP_147030147.1">
    <property type="nucleotide sequence ID" value="NZ_CP042436.1"/>
</dbReference>
<dbReference type="InterPro" id="IPR000933">
    <property type="entry name" value="Glyco_hydro_29"/>
</dbReference>
<evidence type="ECO:0000256" key="6">
    <source>
        <dbReference type="ARBA" id="ARBA00023295"/>
    </source>
</evidence>
<dbReference type="SMART" id="SM00812">
    <property type="entry name" value="Alpha_L_fucos"/>
    <property type="match status" value="1"/>
</dbReference>
<dbReference type="PANTHER" id="PTHR10030:SF37">
    <property type="entry name" value="ALPHA-L-FUCOSIDASE-RELATED"/>
    <property type="match status" value="1"/>
</dbReference>
<evidence type="ECO:0000313" key="9">
    <source>
        <dbReference type="EMBL" id="QEC61570.1"/>
    </source>
</evidence>
<evidence type="ECO:0000259" key="7">
    <source>
        <dbReference type="Pfam" id="PF01120"/>
    </source>
</evidence>
<dbReference type="Proteomes" id="UP000321479">
    <property type="component" value="Chromosome"/>
</dbReference>
<dbReference type="GO" id="GO:0004560">
    <property type="term" value="F:alpha-L-fucosidase activity"/>
    <property type="evidence" value="ECO:0007669"/>
    <property type="project" value="InterPro"/>
</dbReference>
<evidence type="ECO:0000256" key="2">
    <source>
        <dbReference type="ARBA" id="ARBA00007951"/>
    </source>
</evidence>
<dbReference type="Gene3D" id="2.60.40.1180">
    <property type="entry name" value="Golgi alpha-mannosidase II"/>
    <property type="match status" value="1"/>
</dbReference>
<dbReference type="EMBL" id="CP042436">
    <property type="protein sequence ID" value="QEC61570.1"/>
    <property type="molecule type" value="Genomic_DNA"/>
</dbReference>
<reference evidence="9 10" key="1">
    <citation type="journal article" date="2017" name="Curr. Microbiol.">
        <title>Mucilaginibacter ginsenosidivorans sp. nov., Isolated from Soil of Ginseng Field.</title>
        <authorList>
            <person name="Kim M.M."/>
            <person name="Siddiqi M.Z."/>
            <person name="Im W.T."/>
        </authorList>
    </citation>
    <scope>NUCLEOTIDE SEQUENCE [LARGE SCALE GENOMIC DNA]</scope>
    <source>
        <strain evidence="9 10">Gsoil 3017</strain>
    </source>
</reference>
<comment type="function">
    <text evidence="1">Alpha-L-fucosidase is responsible for hydrolyzing the alpha-1,6-linked fucose joined to the reducing-end N-acetylglucosamine of the carbohydrate moieties of glycoproteins.</text>
</comment>
<dbReference type="AlphaFoldDB" id="A0A5B8UR81"/>
<dbReference type="InterPro" id="IPR013780">
    <property type="entry name" value="Glyco_hydro_b"/>
</dbReference>